<reference evidence="2 3" key="1">
    <citation type="submission" date="2024-07" db="EMBL/GenBank/DDBJ databases">
        <title>Section-level genome sequencing and comparative genomics of Aspergillus sections Usti and Cavernicolus.</title>
        <authorList>
            <consortium name="Lawrence Berkeley National Laboratory"/>
            <person name="Nybo J.L."/>
            <person name="Vesth T.C."/>
            <person name="Theobald S."/>
            <person name="Frisvad J.C."/>
            <person name="Larsen T.O."/>
            <person name="Kjaerboelling I."/>
            <person name="Rothschild-Mancinelli K."/>
            <person name="Lyhne E.K."/>
            <person name="Kogle M.E."/>
            <person name="Barry K."/>
            <person name="Clum A."/>
            <person name="Na H."/>
            <person name="Ledsgaard L."/>
            <person name="Lin J."/>
            <person name="Lipzen A."/>
            <person name="Kuo A."/>
            <person name="Riley R."/>
            <person name="Mondo S."/>
            <person name="Labutti K."/>
            <person name="Haridas S."/>
            <person name="Pangalinan J."/>
            <person name="Salamov A.A."/>
            <person name="Simmons B.A."/>
            <person name="Magnuson J.K."/>
            <person name="Chen J."/>
            <person name="Drula E."/>
            <person name="Henrissat B."/>
            <person name="Wiebenga A."/>
            <person name="Lubbers R.J."/>
            <person name="Gomes A.C."/>
            <person name="Makela M.R."/>
            <person name="Stajich J."/>
            <person name="Grigoriev I.V."/>
            <person name="Mortensen U.H."/>
            <person name="De Vries R.P."/>
            <person name="Baker S.E."/>
            <person name="Andersen M.R."/>
        </authorList>
    </citation>
    <scope>NUCLEOTIDE SEQUENCE [LARGE SCALE GENOMIC DNA]</scope>
    <source>
        <strain evidence="2 3">CBS 209.92</strain>
    </source>
</reference>
<proteinExistence type="predicted"/>
<keyword evidence="1" id="KW-0472">Membrane</keyword>
<dbReference type="EMBL" id="JBFTWV010000539">
    <property type="protein sequence ID" value="KAL2782325.1"/>
    <property type="molecule type" value="Genomic_DNA"/>
</dbReference>
<feature type="transmembrane region" description="Helical" evidence="1">
    <location>
        <begin position="134"/>
        <end position="156"/>
    </location>
</feature>
<dbReference type="Proteomes" id="UP001610563">
    <property type="component" value="Unassembled WGS sequence"/>
</dbReference>
<evidence type="ECO:0000313" key="3">
    <source>
        <dbReference type="Proteomes" id="UP001610563"/>
    </source>
</evidence>
<keyword evidence="3" id="KW-1185">Reference proteome</keyword>
<name>A0ABR4FGG3_9EURO</name>
<gene>
    <name evidence="2" type="ORF">BJX66DRAFT_345964</name>
</gene>
<comment type="caution">
    <text evidence="2">The sequence shown here is derived from an EMBL/GenBank/DDBJ whole genome shotgun (WGS) entry which is preliminary data.</text>
</comment>
<keyword evidence="1" id="KW-0812">Transmembrane</keyword>
<evidence type="ECO:0000313" key="2">
    <source>
        <dbReference type="EMBL" id="KAL2782325.1"/>
    </source>
</evidence>
<keyword evidence="1" id="KW-1133">Transmembrane helix</keyword>
<protein>
    <submittedName>
        <fullName evidence="2">Uncharacterized protein</fullName>
    </submittedName>
</protein>
<feature type="transmembrane region" description="Helical" evidence="1">
    <location>
        <begin position="111"/>
        <end position="128"/>
    </location>
</feature>
<organism evidence="2 3">
    <name type="scientific">Aspergillus keveii</name>
    <dbReference type="NCBI Taxonomy" id="714993"/>
    <lineage>
        <taxon>Eukaryota</taxon>
        <taxon>Fungi</taxon>
        <taxon>Dikarya</taxon>
        <taxon>Ascomycota</taxon>
        <taxon>Pezizomycotina</taxon>
        <taxon>Eurotiomycetes</taxon>
        <taxon>Eurotiomycetidae</taxon>
        <taxon>Eurotiales</taxon>
        <taxon>Aspergillaceae</taxon>
        <taxon>Aspergillus</taxon>
        <taxon>Aspergillus subgen. Nidulantes</taxon>
    </lineage>
</organism>
<evidence type="ECO:0000256" key="1">
    <source>
        <dbReference type="SAM" id="Phobius"/>
    </source>
</evidence>
<feature type="transmembrane region" description="Helical" evidence="1">
    <location>
        <begin position="82"/>
        <end position="104"/>
    </location>
</feature>
<feature type="transmembrane region" description="Helical" evidence="1">
    <location>
        <begin position="41"/>
        <end position="62"/>
    </location>
</feature>
<accession>A0ABR4FGG3</accession>
<sequence>MSREYEALKQIIKDSTLRVVCPFGRGRRYFRESNEWVIRSWLMPFTWKFVYNIISYEVLAYISFNKLMPVFQSTPTSNHEIAFPFTFSGVLCFTTKAIGSILAIQGVYSMIARLWFVACAWGSAHLSLHPDYLLVPYVISITFHVIASPSSTILLAKGGSFPQRPRLNSQGGCIGSQSQPH</sequence>